<evidence type="ECO:0000313" key="5">
    <source>
        <dbReference type="Proteomes" id="UP000030748"/>
    </source>
</evidence>
<dbReference type="EMBL" id="KI631311">
    <property type="protein sequence ID" value="EYU28749.1"/>
    <property type="molecule type" value="Genomic_DNA"/>
</dbReference>
<reference evidence="4 5" key="1">
    <citation type="journal article" date="2013" name="Proc. Natl. Acad. Sci. U.S.A.">
        <title>Fine-scale variation in meiotic recombination in Mimulus inferred from population shotgun sequencing.</title>
        <authorList>
            <person name="Hellsten U."/>
            <person name="Wright K.M."/>
            <person name="Jenkins J."/>
            <person name="Shu S."/>
            <person name="Yuan Y."/>
            <person name="Wessler S.R."/>
            <person name="Schmutz J."/>
            <person name="Willis J.H."/>
            <person name="Rokhsar D.S."/>
        </authorList>
    </citation>
    <scope>NUCLEOTIDE SEQUENCE [LARGE SCALE GENOMIC DNA]</scope>
    <source>
        <strain evidence="5">cv. DUN x IM62</strain>
    </source>
</reference>
<feature type="transmembrane region" description="Helical" evidence="2">
    <location>
        <begin position="239"/>
        <end position="262"/>
    </location>
</feature>
<dbReference type="eggNOG" id="ENOG502QTD5">
    <property type="taxonomic scope" value="Eukaryota"/>
</dbReference>
<feature type="transmembrane region" description="Helical" evidence="2">
    <location>
        <begin position="153"/>
        <end position="176"/>
    </location>
</feature>
<feature type="compositionally biased region" description="Low complexity" evidence="1">
    <location>
        <begin position="10"/>
        <end position="20"/>
    </location>
</feature>
<dbReference type="GO" id="GO:0004175">
    <property type="term" value="F:endopeptidase activity"/>
    <property type="evidence" value="ECO:0007669"/>
    <property type="project" value="UniProtKB-ARBA"/>
</dbReference>
<dbReference type="Proteomes" id="UP000030748">
    <property type="component" value="Unassembled WGS sequence"/>
</dbReference>
<name>A0A022QMB7_ERYGU</name>
<dbReference type="PANTHER" id="PTHR43592">
    <property type="entry name" value="CAAX AMINO TERMINAL PROTEASE"/>
    <property type="match status" value="1"/>
</dbReference>
<evidence type="ECO:0000313" key="4">
    <source>
        <dbReference type="EMBL" id="EYU28749.1"/>
    </source>
</evidence>
<dbReference type="KEGG" id="egt:105967714"/>
<feature type="transmembrane region" description="Helical" evidence="2">
    <location>
        <begin position="282"/>
        <end position="299"/>
    </location>
</feature>
<evidence type="ECO:0000256" key="2">
    <source>
        <dbReference type="SAM" id="Phobius"/>
    </source>
</evidence>
<keyword evidence="2" id="KW-0812">Transmembrane</keyword>
<keyword evidence="2" id="KW-1133">Transmembrane helix</keyword>
<feature type="transmembrane region" description="Helical" evidence="2">
    <location>
        <begin position="202"/>
        <end position="227"/>
    </location>
</feature>
<keyword evidence="2" id="KW-0472">Membrane</keyword>
<organism evidence="4 5">
    <name type="scientific">Erythranthe guttata</name>
    <name type="common">Yellow monkey flower</name>
    <name type="synonym">Mimulus guttatus</name>
    <dbReference type="NCBI Taxonomy" id="4155"/>
    <lineage>
        <taxon>Eukaryota</taxon>
        <taxon>Viridiplantae</taxon>
        <taxon>Streptophyta</taxon>
        <taxon>Embryophyta</taxon>
        <taxon>Tracheophyta</taxon>
        <taxon>Spermatophyta</taxon>
        <taxon>Magnoliopsida</taxon>
        <taxon>eudicotyledons</taxon>
        <taxon>Gunneridae</taxon>
        <taxon>Pentapetalae</taxon>
        <taxon>asterids</taxon>
        <taxon>lamiids</taxon>
        <taxon>Lamiales</taxon>
        <taxon>Phrymaceae</taxon>
        <taxon>Erythranthe</taxon>
    </lineage>
</organism>
<dbReference type="STRING" id="4155.A0A022QMB7"/>
<feature type="transmembrane region" description="Helical" evidence="2">
    <location>
        <begin position="334"/>
        <end position="352"/>
    </location>
</feature>
<dbReference type="PANTHER" id="PTHR43592:SF15">
    <property type="entry name" value="CAAX AMINO TERMINAL PROTEASE FAMILY PROTEIN"/>
    <property type="match status" value="1"/>
</dbReference>
<accession>A0A022QMB7</accession>
<feature type="region of interest" description="Disordered" evidence="1">
    <location>
        <begin position="1"/>
        <end position="20"/>
    </location>
</feature>
<dbReference type="GO" id="GO:0080120">
    <property type="term" value="P:CAAX-box protein maturation"/>
    <property type="evidence" value="ECO:0007669"/>
    <property type="project" value="UniProtKB-ARBA"/>
</dbReference>
<feature type="domain" description="CAAX prenyl protease 2/Lysostaphin resistance protein A-like" evidence="3">
    <location>
        <begin position="253"/>
        <end position="338"/>
    </location>
</feature>
<dbReference type="OMA" id="WDIPWDG"/>
<feature type="transmembrane region" description="Helical" evidence="2">
    <location>
        <begin position="117"/>
        <end position="141"/>
    </location>
</feature>
<keyword evidence="5" id="KW-1185">Reference proteome</keyword>
<sequence>MAVTFNPAFSRSSASTLSLSPPRRLSSLIKTDFVKSQLRLFSPALKLRATTTSTRISQLRHFSPLIPALKLPVTITRTNSTTFCFTNSTPDESVEKDDELNWQVLKRWNVPWNWQRVSLTSLACVLSLHSTVLIGVVAVAYSGINIHELSPDGMAGIGFVGYGIVTAVVLAVLFSLTKSFSPITEDIYQYDLREPFDIKKGWLLWAGIGYVGAVAALVLTVAAMSFFNFNPRRGSDSLMILLPMIGSSTFSTACVVGMIGVLTPVLEETVFRGFLMVSLTKWLPTPLSVLLSAAVFALAHFTPGRFPQLFVGGIVFGFSYAQTRNLLTPITIHAFWNTGIVLLLTFLQLKGYDIKKMLQGR</sequence>
<dbReference type="Pfam" id="PF02517">
    <property type="entry name" value="Rce1-like"/>
    <property type="match status" value="1"/>
</dbReference>
<evidence type="ECO:0000259" key="3">
    <source>
        <dbReference type="Pfam" id="PF02517"/>
    </source>
</evidence>
<proteinExistence type="predicted"/>
<gene>
    <name evidence="4" type="ORF">MIMGU_mgv1a024984mg</name>
</gene>
<dbReference type="AlphaFoldDB" id="A0A022QMB7"/>
<evidence type="ECO:0000256" key="1">
    <source>
        <dbReference type="SAM" id="MobiDB-lite"/>
    </source>
</evidence>
<protein>
    <recommendedName>
        <fullName evidence="3">CAAX prenyl protease 2/Lysostaphin resistance protein A-like domain-containing protein</fullName>
    </recommendedName>
</protein>
<dbReference type="OrthoDB" id="548974at2759"/>
<dbReference type="InterPro" id="IPR003675">
    <property type="entry name" value="Rce1/LyrA-like_dom"/>
</dbReference>